<keyword evidence="2" id="KW-1185">Reference proteome</keyword>
<comment type="caution">
    <text evidence="1">The sequence shown here is derived from an EMBL/GenBank/DDBJ whole genome shotgun (WGS) entry which is preliminary data.</text>
</comment>
<dbReference type="AlphaFoldDB" id="A0A9N9B432"/>
<protein>
    <submittedName>
        <fullName evidence="1">6409_t:CDS:1</fullName>
    </submittedName>
</protein>
<dbReference type="OrthoDB" id="10619167at2759"/>
<dbReference type="EMBL" id="CAJVPS010001913">
    <property type="protein sequence ID" value="CAG8554341.1"/>
    <property type="molecule type" value="Genomic_DNA"/>
</dbReference>
<organism evidence="1 2">
    <name type="scientific">Ambispora leptoticha</name>
    <dbReference type="NCBI Taxonomy" id="144679"/>
    <lineage>
        <taxon>Eukaryota</taxon>
        <taxon>Fungi</taxon>
        <taxon>Fungi incertae sedis</taxon>
        <taxon>Mucoromycota</taxon>
        <taxon>Glomeromycotina</taxon>
        <taxon>Glomeromycetes</taxon>
        <taxon>Archaeosporales</taxon>
        <taxon>Ambisporaceae</taxon>
        <taxon>Ambispora</taxon>
    </lineage>
</organism>
<accession>A0A9N9B432</accession>
<evidence type="ECO:0000313" key="1">
    <source>
        <dbReference type="EMBL" id="CAG8554341.1"/>
    </source>
</evidence>
<evidence type="ECO:0000313" key="2">
    <source>
        <dbReference type="Proteomes" id="UP000789508"/>
    </source>
</evidence>
<gene>
    <name evidence="1" type="ORF">ALEPTO_LOCUS6034</name>
</gene>
<name>A0A9N9B432_9GLOM</name>
<sequence>MESSNKVGFLKPENITLNDYNNGLLMLTFTCSLNCNHEFLLDSFDEEYRKKFFKKLNTKVPNKFLLFRTLLSVSIVKDLHCTEQSCPLFNIPDHLQFISKLSSHIYKDKICGYMLSNYFNQLYEELTKEKSPNNLMGIPFSTEPESFLTDDAVQVTTPVSSMGSSTFDDYR</sequence>
<proteinExistence type="predicted"/>
<reference evidence="1" key="1">
    <citation type="submission" date="2021-06" db="EMBL/GenBank/DDBJ databases">
        <authorList>
            <person name="Kallberg Y."/>
            <person name="Tangrot J."/>
            <person name="Rosling A."/>
        </authorList>
    </citation>
    <scope>NUCLEOTIDE SEQUENCE</scope>
    <source>
        <strain evidence="1">FL130A</strain>
    </source>
</reference>
<dbReference type="Proteomes" id="UP000789508">
    <property type="component" value="Unassembled WGS sequence"/>
</dbReference>